<evidence type="ECO:0000259" key="2">
    <source>
        <dbReference type="Pfam" id="PF14232"/>
    </source>
</evidence>
<evidence type="ECO:0000259" key="1">
    <source>
        <dbReference type="Pfam" id="PF14231"/>
    </source>
</evidence>
<feature type="domain" description="GXWXG" evidence="1">
    <location>
        <begin position="27"/>
        <end position="85"/>
    </location>
</feature>
<dbReference type="RefSeq" id="WP_207342367.1">
    <property type="nucleotide sequence ID" value="NZ_CP074405.1"/>
</dbReference>
<evidence type="ECO:0000313" key="3">
    <source>
        <dbReference type="EMBL" id="QVI63126.1"/>
    </source>
</evidence>
<sequence>MTSSDGGTSAARLAALEPGTTTVAALALFDALPPLDVDETLGRWAGRGIPTAHPFDGLLEALGWYGKRMDAPDDVHPLVFRGARGRLVAITPTLLPLGPALRLAPVVPPAVAARAFAVLRPLLTTTRPQARLRTVAYRGVPSAAMVYDRLPIIDAFRRVDDRTVLGVMDLRGSALPYVFVLRRDR</sequence>
<dbReference type="EMBL" id="CP074405">
    <property type="protein sequence ID" value="QVI63126.1"/>
    <property type="molecule type" value="Genomic_DNA"/>
</dbReference>
<reference evidence="3 4" key="1">
    <citation type="submission" date="2021-05" db="EMBL/GenBank/DDBJ databases">
        <title>Novel species in genus Cellulomonas.</title>
        <authorList>
            <person name="Zhang G."/>
        </authorList>
    </citation>
    <scope>NUCLEOTIDE SEQUENCE [LARGE SCALE GENOMIC DNA]</scope>
    <source>
        <strain evidence="4">zg-ZUI222</strain>
    </source>
</reference>
<dbReference type="Proteomes" id="UP000677804">
    <property type="component" value="Chromosome"/>
</dbReference>
<dbReference type="InterPro" id="IPR025568">
    <property type="entry name" value="DUF4334"/>
</dbReference>
<dbReference type="Pfam" id="PF14231">
    <property type="entry name" value="GXWXG"/>
    <property type="match status" value="1"/>
</dbReference>
<dbReference type="InterPro" id="IPR025951">
    <property type="entry name" value="GXWXG_dom"/>
</dbReference>
<feature type="domain" description="DUF4334" evidence="2">
    <location>
        <begin position="128"/>
        <end position="183"/>
    </location>
</feature>
<name>A0ABX8D6Q0_9CELL</name>
<protein>
    <submittedName>
        <fullName evidence="3">DUF4334 domain-containing protein</fullName>
    </submittedName>
</protein>
<evidence type="ECO:0000313" key="4">
    <source>
        <dbReference type="Proteomes" id="UP000677804"/>
    </source>
</evidence>
<accession>A0ABX8D6Q0</accession>
<dbReference type="Pfam" id="PF14232">
    <property type="entry name" value="DUF4334"/>
    <property type="match status" value="1"/>
</dbReference>
<gene>
    <name evidence="3" type="ORF">KG103_04215</name>
</gene>
<dbReference type="Gene3D" id="2.40.128.580">
    <property type="entry name" value="GXWXG domain"/>
    <property type="match status" value="1"/>
</dbReference>
<keyword evidence="4" id="KW-1185">Reference proteome</keyword>
<proteinExistence type="predicted"/>
<organism evidence="3 4">
    <name type="scientific">Cellulomonas wangleii</name>
    <dbReference type="NCBI Taxonomy" id="2816956"/>
    <lineage>
        <taxon>Bacteria</taxon>
        <taxon>Bacillati</taxon>
        <taxon>Actinomycetota</taxon>
        <taxon>Actinomycetes</taxon>
        <taxon>Micrococcales</taxon>
        <taxon>Cellulomonadaceae</taxon>
        <taxon>Cellulomonas</taxon>
    </lineage>
</organism>